<dbReference type="AlphaFoldDB" id="A0A1Q8QSN1"/>
<gene>
    <name evidence="1" type="ORF">DSOL_3119</name>
</gene>
<dbReference type="EMBL" id="MLBF01000025">
    <property type="protein sequence ID" value="OLN30354.1"/>
    <property type="molecule type" value="Genomic_DNA"/>
</dbReference>
<protein>
    <submittedName>
        <fullName evidence="1">Uncharacterized protein</fullName>
    </submittedName>
</protein>
<evidence type="ECO:0000313" key="1">
    <source>
        <dbReference type="EMBL" id="OLN30354.1"/>
    </source>
</evidence>
<proteinExistence type="predicted"/>
<sequence length="37" mass="4171">MALDNSKDRAIIGGIHGVKAYHEVRDTKKIAFQMARE</sequence>
<organism evidence="1 2">
    <name type="scientific">Desulfosporosinus metallidurans</name>
    <dbReference type="NCBI Taxonomy" id="1888891"/>
    <lineage>
        <taxon>Bacteria</taxon>
        <taxon>Bacillati</taxon>
        <taxon>Bacillota</taxon>
        <taxon>Clostridia</taxon>
        <taxon>Eubacteriales</taxon>
        <taxon>Desulfitobacteriaceae</taxon>
        <taxon>Desulfosporosinus</taxon>
    </lineage>
</organism>
<reference evidence="1 2" key="1">
    <citation type="submission" date="2016-09" db="EMBL/GenBank/DDBJ databases">
        <title>Complete genome of Desulfosporosinus sp. OL.</title>
        <authorList>
            <person name="Mardanov A."/>
            <person name="Beletsky A."/>
            <person name="Panova A."/>
            <person name="Karnachuk O."/>
            <person name="Ravin N."/>
        </authorList>
    </citation>
    <scope>NUCLEOTIDE SEQUENCE [LARGE SCALE GENOMIC DNA]</scope>
    <source>
        <strain evidence="1 2">OL</strain>
    </source>
</reference>
<dbReference type="Proteomes" id="UP000186102">
    <property type="component" value="Unassembled WGS sequence"/>
</dbReference>
<evidence type="ECO:0000313" key="2">
    <source>
        <dbReference type="Proteomes" id="UP000186102"/>
    </source>
</evidence>
<comment type="caution">
    <text evidence="1">The sequence shown here is derived from an EMBL/GenBank/DDBJ whole genome shotgun (WGS) entry which is preliminary data.</text>
</comment>
<accession>A0A1Q8QSN1</accession>
<keyword evidence="2" id="KW-1185">Reference proteome</keyword>
<name>A0A1Q8QSN1_9FIRM</name>